<dbReference type="EMBL" id="KQ979236">
    <property type="protein sequence ID" value="KYN22179.1"/>
    <property type="molecule type" value="Genomic_DNA"/>
</dbReference>
<gene>
    <name evidence="2" type="ORF">ALC57_05456</name>
</gene>
<feature type="compositionally biased region" description="Basic and acidic residues" evidence="1">
    <location>
        <begin position="16"/>
        <end position="27"/>
    </location>
</feature>
<keyword evidence="3" id="KW-1185">Reference proteome</keyword>
<feature type="region of interest" description="Disordered" evidence="1">
    <location>
        <begin position="16"/>
        <end position="96"/>
    </location>
</feature>
<evidence type="ECO:0000256" key="1">
    <source>
        <dbReference type="SAM" id="MobiDB-lite"/>
    </source>
</evidence>
<evidence type="ECO:0000313" key="2">
    <source>
        <dbReference type="EMBL" id="KYN22179.1"/>
    </source>
</evidence>
<dbReference type="Proteomes" id="UP000078492">
    <property type="component" value="Unassembled WGS sequence"/>
</dbReference>
<organism evidence="2 3">
    <name type="scientific">Trachymyrmex cornetzi</name>
    <dbReference type="NCBI Taxonomy" id="471704"/>
    <lineage>
        <taxon>Eukaryota</taxon>
        <taxon>Metazoa</taxon>
        <taxon>Ecdysozoa</taxon>
        <taxon>Arthropoda</taxon>
        <taxon>Hexapoda</taxon>
        <taxon>Insecta</taxon>
        <taxon>Pterygota</taxon>
        <taxon>Neoptera</taxon>
        <taxon>Endopterygota</taxon>
        <taxon>Hymenoptera</taxon>
        <taxon>Apocrita</taxon>
        <taxon>Aculeata</taxon>
        <taxon>Formicoidea</taxon>
        <taxon>Formicidae</taxon>
        <taxon>Myrmicinae</taxon>
        <taxon>Trachymyrmex</taxon>
    </lineage>
</organism>
<reference evidence="2 3" key="1">
    <citation type="submission" date="2015-09" db="EMBL/GenBank/DDBJ databases">
        <title>Trachymyrmex cornetzi WGS genome.</title>
        <authorList>
            <person name="Nygaard S."/>
            <person name="Hu H."/>
            <person name="Boomsma J."/>
            <person name="Zhang G."/>
        </authorList>
    </citation>
    <scope>NUCLEOTIDE SEQUENCE [LARGE SCALE GENOMIC DNA]</scope>
    <source>
        <strain evidence="2">Tcor2-1</strain>
        <tissue evidence="2">Whole body</tissue>
    </source>
</reference>
<accession>A0A195EBI4</accession>
<name>A0A195EBI4_9HYME</name>
<protein>
    <submittedName>
        <fullName evidence="2">Uncharacterized protein</fullName>
    </submittedName>
</protein>
<sequence length="96" mass="10972">MFRIVDDFQLDKRTECSRAEGSDVGEKLRKRSSRTAHTVHDRPGENFDRSGQSEFQKGRAQEVEKRGGGSKRRKIEKHLYAGTNVTHPLGCSELRQ</sequence>
<dbReference type="AlphaFoldDB" id="A0A195EBI4"/>
<evidence type="ECO:0000313" key="3">
    <source>
        <dbReference type="Proteomes" id="UP000078492"/>
    </source>
</evidence>
<proteinExistence type="predicted"/>
<feature type="compositionally biased region" description="Basic and acidic residues" evidence="1">
    <location>
        <begin position="38"/>
        <end position="48"/>
    </location>
</feature>
<feature type="compositionally biased region" description="Basic and acidic residues" evidence="1">
    <location>
        <begin position="56"/>
        <end position="67"/>
    </location>
</feature>